<dbReference type="PROSITE" id="PS50157">
    <property type="entry name" value="ZINC_FINGER_C2H2_2"/>
    <property type="match status" value="10"/>
</dbReference>
<accession>A0A8C3WZU6</accession>
<feature type="domain" description="C2H2-type" evidence="13">
    <location>
        <begin position="233"/>
        <end position="260"/>
    </location>
</feature>
<dbReference type="GeneTree" id="ENSGT00940000163750"/>
<feature type="domain" description="KRAB" evidence="14">
    <location>
        <begin position="20"/>
        <end position="92"/>
    </location>
</feature>
<comment type="similarity">
    <text evidence="3">Belongs to the krueppel C2H2-type zinc-finger protein family.</text>
</comment>
<dbReference type="SMART" id="SM00355">
    <property type="entry name" value="ZnF_C2H2"/>
    <property type="match status" value="10"/>
</dbReference>
<dbReference type="Gene3D" id="3.30.160.60">
    <property type="entry name" value="Classic Zinc Finger"/>
    <property type="match status" value="10"/>
</dbReference>
<dbReference type="PANTHER" id="PTHR24404:SF100">
    <property type="entry name" value="ZINC FINGER PROTEIN 501"/>
    <property type="match status" value="1"/>
</dbReference>
<keyword evidence="5" id="KW-0677">Repeat</keyword>
<feature type="domain" description="C2H2-type" evidence="13">
    <location>
        <begin position="289"/>
        <end position="316"/>
    </location>
</feature>
<dbReference type="FunFam" id="3.30.160.60:FF:002254">
    <property type="entry name" value="Zinc finger protein 540"/>
    <property type="match status" value="1"/>
</dbReference>
<reference evidence="15" key="2">
    <citation type="submission" date="2025-09" db="UniProtKB">
        <authorList>
            <consortium name="Ensembl"/>
        </authorList>
    </citation>
    <scope>IDENTIFICATION</scope>
</reference>
<evidence type="ECO:0000256" key="8">
    <source>
        <dbReference type="ARBA" id="ARBA00023015"/>
    </source>
</evidence>
<evidence type="ECO:0000256" key="9">
    <source>
        <dbReference type="ARBA" id="ARBA00023125"/>
    </source>
</evidence>
<dbReference type="FunFam" id="3.30.160.60:FF:002343">
    <property type="entry name" value="Zinc finger protein 33A"/>
    <property type="match status" value="1"/>
</dbReference>
<dbReference type="Pfam" id="PF00096">
    <property type="entry name" value="zf-C2H2"/>
    <property type="match status" value="8"/>
</dbReference>
<keyword evidence="10" id="KW-0804">Transcription</keyword>
<dbReference type="PANTHER" id="PTHR24404">
    <property type="entry name" value="ZINC FINGER PROTEIN"/>
    <property type="match status" value="1"/>
</dbReference>
<dbReference type="GO" id="GO:0008270">
    <property type="term" value="F:zinc ion binding"/>
    <property type="evidence" value="ECO:0007669"/>
    <property type="project" value="UniProtKB-KW"/>
</dbReference>
<feature type="domain" description="C2H2-type" evidence="13">
    <location>
        <begin position="401"/>
        <end position="428"/>
    </location>
</feature>
<dbReference type="GO" id="GO:0005634">
    <property type="term" value="C:nucleus"/>
    <property type="evidence" value="ECO:0007669"/>
    <property type="project" value="UniProtKB-SubCell"/>
</dbReference>
<dbReference type="FunFam" id="3.30.160.60:FF:002090">
    <property type="entry name" value="Zinc finger protein 473"/>
    <property type="match status" value="2"/>
</dbReference>
<comment type="function">
    <text evidence="1">May be involved in transcriptional regulation.</text>
</comment>
<comment type="subcellular location">
    <subcellularLocation>
        <location evidence="2">Nucleus</location>
    </subcellularLocation>
</comment>
<feature type="domain" description="C2H2-type" evidence="13">
    <location>
        <begin position="261"/>
        <end position="288"/>
    </location>
</feature>
<dbReference type="FunFam" id="3.30.160.60:FF:001078">
    <property type="entry name" value="Zinc finger protein 329"/>
    <property type="match status" value="1"/>
</dbReference>
<organism evidence="15 16">
    <name type="scientific">Catagonus wagneri</name>
    <name type="common">Chacoan peccary</name>
    <dbReference type="NCBI Taxonomy" id="51154"/>
    <lineage>
        <taxon>Eukaryota</taxon>
        <taxon>Metazoa</taxon>
        <taxon>Chordata</taxon>
        <taxon>Craniata</taxon>
        <taxon>Vertebrata</taxon>
        <taxon>Euteleostomi</taxon>
        <taxon>Mammalia</taxon>
        <taxon>Eutheria</taxon>
        <taxon>Laurasiatheria</taxon>
        <taxon>Artiodactyla</taxon>
        <taxon>Suina</taxon>
        <taxon>Tayassuidae</taxon>
        <taxon>Catagonus</taxon>
    </lineage>
</organism>
<evidence type="ECO:0000259" key="14">
    <source>
        <dbReference type="PROSITE" id="PS50805"/>
    </source>
</evidence>
<dbReference type="GO" id="GO:0003700">
    <property type="term" value="F:DNA-binding transcription factor activity"/>
    <property type="evidence" value="ECO:0007669"/>
    <property type="project" value="TreeGrafter"/>
</dbReference>
<dbReference type="CDD" id="cd07765">
    <property type="entry name" value="KRAB_A-box"/>
    <property type="match status" value="1"/>
</dbReference>
<evidence type="ECO:0000256" key="2">
    <source>
        <dbReference type="ARBA" id="ARBA00004123"/>
    </source>
</evidence>
<dbReference type="FunFam" id="3.30.160.60:FF:000862">
    <property type="entry name" value="zinc finger protein 697"/>
    <property type="match status" value="1"/>
</dbReference>
<feature type="domain" description="C2H2-type" evidence="13">
    <location>
        <begin position="429"/>
        <end position="456"/>
    </location>
</feature>
<dbReference type="AlphaFoldDB" id="A0A8C3WZU6"/>
<evidence type="ECO:0000256" key="12">
    <source>
        <dbReference type="PROSITE-ProRule" id="PRU00042"/>
    </source>
</evidence>
<evidence type="ECO:0000313" key="16">
    <source>
        <dbReference type="Proteomes" id="UP000694540"/>
    </source>
</evidence>
<dbReference type="InterPro" id="IPR036051">
    <property type="entry name" value="KRAB_dom_sf"/>
</dbReference>
<evidence type="ECO:0000256" key="5">
    <source>
        <dbReference type="ARBA" id="ARBA00022737"/>
    </source>
</evidence>
<dbReference type="InterPro" id="IPR036236">
    <property type="entry name" value="Znf_C2H2_sf"/>
</dbReference>
<reference evidence="15" key="1">
    <citation type="submission" date="2025-08" db="UniProtKB">
        <authorList>
            <consortium name="Ensembl"/>
        </authorList>
    </citation>
    <scope>IDENTIFICATION</scope>
</reference>
<dbReference type="Ensembl" id="ENSCWAT00000019040.1">
    <property type="protein sequence ID" value="ENSCWAP00000017563.1"/>
    <property type="gene ID" value="ENSCWAG00000013468.1"/>
</dbReference>
<dbReference type="FunFam" id="3.30.160.60:FF:000822">
    <property type="entry name" value="Zinc finger protein 234, isoform CRA_a"/>
    <property type="match status" value="1"/>
</dbReference>
<feature type="domain" description="C2H2-type" evidence="13">
    <location>
        <begin position="373"/>
        <end position="400"/>
    </location>
</feature>
<keyword evidence="16" id="KW-1185">Reference proteome</keyword>
<keyword evidence="11" id="KW-0539">Nucleus</keyword>
<proteinExistence type="inferred from homology"/>
<evidence type="ECO:0000256" key="4">
    <source>
        <dbReference type="ARBA" id="ARBA00022723"/>
    </source>
</evidence>
<dbReference type="FunFam" id="3.30.160.60:FF:000149">
    <property type="entry name" value="Zinc finger protein 569"/>
    <property type="match status" value="1"/>
</dbReference>
<dbReference type="SUPFAM" id="SSF109640">
    <property type="entry name" value="KRAB domain (Kruppel-associated box)"/>
    <property type="match status" value="1"/>
</dbReference>
<evidence type="ECO:0000256" key="11">
    <source>
        <dbReference type="ARBA" id="ARBA00023242"/>
    </source>
</evidence>
<dbReference type="Gene3D" id="6.10.140.140">
    <property type="match status" value="1"/>
</dbReference>
<dbReference type="FunFam" id="3.30.160.60:FF:000352">
    <property type="entry name" value="zinc finger protein 3 homolog"/>
    <property type="match status" value="1"/>
</dbReference>
<feature type="domain" description="C2H2-type" evidence="13">
    <location>
        <begin position="317"/>
        <end position="344"/>
    </location>
</feature>
<keyword evidence="7" id="KW-0862">Zinc</keyword>
<feature type="domain" description="C2H2-type" evidence="13">
    <location>
        <begin position="345"/>
        <end position="372"/>
    </location>
</feature>
<dbReference type="SMART" id="SM00349">
    <property type="entry name" value="KRAB"/>
    <property type="match status" value="1"/>
</dbReference>
<dbReference type="InterPro" id="IPR013087">
    <property type="entry name" value="Znf_C2H2_type"/>
</dbReference>
<keyword evidence="4" id="KW-0479">Metal-binding</keyword>
<name>A0A8C3WZU6_9CETA</name>
<feature type="domain" description="C2H2-type" evidence="13">
    <location>
        <begin position="457"/>
        <end position="484"/>
    </location>
</feature>
<keyword evidence="9" id="KW-0238">DNA-binding</keyword>
<dbReference type="PROSITE" id="PS00028">
    <property type="entry name" value="ZINC_FINGER_C2H2_1"/>
    <property type="match status" value="10"/>
</dbReference>
<protein>
    <submittedName>
        <fullName evidence="15">Zinc finger protein 619</fullName>
    </submittedName>
</protein>
<evidence type="ECO:0000256" key="6">
    <source>
        <dbReference type="ARBA" id="ARBA00022771"/>
    </source>
</evidence>
<evidence type="ECO:0000313" key="15">
    <source>
        <dbReference type="Ensembl" id="ENSCWAP00000017563.1"/>
    </source>
</evidence>
<evidence type="ECO:0000256" key="10">
    <source>
        <dbReference type="ARBA" id="ARBA00023163"/>
    </source>
</evidence>
<evidence type="ECO:0000256" key="3">
    <source>
        <dbReference type="ARBA" id="ARBA00006991"/>
    </source>
</evidence>
<dbReference type="Pfam" id="PF01352">
    <property type="entry name" value="KRAB"/>
    <property type="match status" value="1"/>
</dbReference>
<gene>
    <name evidence="15" type="primary">ZNF619</name>
</gene>
<dbReference type="PROSITE" id="PS50805">
    <property type="entry name" value="KRAB"/>
    <property type="match status" value="1"/>
</dbReference>
<feature type="domain" description="C2H2-type" evidence="13">
    <location>
        <begin position="205"/>
        <end position="232"/>
    </location>
</feature>
<evidence type="ECO:0000259" key="13">
    <source>
        <dbReference type="PROSITE" id="PS50157"/>
    </source>
</evidence>
<dbReference type="GO" id="GO:0006357">
    <property type="term" value="P:regulation of transcription by RNA polymerase II"/>
    <property type="evidence" value="ECO:0007669"/>
    <property type="project" value="TreeGrafter"/>
</dbReference>
<dbReference type="SUPFAM" id="SSF57667">
    <property type="entry name" value="beta-beta-alpha zinc fingers"/>
    <property type="match status" value="6"/>
</dbReference>
<dbReference type="InterPro" id="IPR050589">
    <property type="entry name" value="Ikaros_C2H2-ZF"/>
</dbReference>
<sequence length="571" mass="64991">MYQTVWSQGLNRNLLFQEPVTFEDVALYFTQNQWASLAPAQRALYREVMLENYANLTSLAAFPFSKPDLIFRLERGEAPWGVEPWNPIGEEALRGVCTGGKTKTENGGQTPELNIYKGPESHRPIAEALVVGVPPHFENGLENLQLCNTGKKTNSKNGDLTDLPVQDHTSFTVEREELARQLEGSCGVYTHLITKQGLSRKQVFYKCGRCGRYFNQHSDLHQHQRIHMDEKPYKCKECGKAFQYDSKLSRHQKIHTGEKPYSCQQCGQAFSQNSHLLQHQKLHGGERPYECKECGKTFTYNSKLIRHQRIHTGEKPFQCKECGKAFRCSYDCVIHERIHTGEKPYECKECGKSFSSNSVLIQHQRIHTGEKPYECEECGKAFCRSSVFLQHQRFHTGEKLYKCNECWKTFSCSSRFTVHQRIHTGERPYECQECGKAFNQKITLLQHQRVHTGEKPYECRVCGKSFKWSASFIQHQKLHSRKKPPQVTAPTRLKPHCPSSILPPLPSQHASSAPAVPGASPLPSPHAVLLPPSVPLFVLTYEMTSSSPVQMVHFFQDLASPGKSSPRSLNP</sequence>
<dbReference type="InterPro" id="IPR001909">
    <property type="entry name" value="KRAB"/>
</dbReference>
<dbReference type="FunFam" id="3.30.160.60:FF:000184">
    <property type="entry name" value="Zinc finger protein 333"/>
    <property type="match status" value="1"/>
</dbReference>
<keyword evidence="8" id="KW-0805">Transcription regulation</keyword>
<keyword evidence="6 12" id="KW-0863">Zinc-finger</keyword>
<dbReference type="Proteomes" id="UP000694540">
    <property type="component" value="Unplaced"/>
</dbReference>
<evidence type="ECO:0000256" key="1">
    <source>
        <dbReference type="ARBA" id="ARBA00003767"/>
    </source>
</evidence>
<dbReference type="GO" id="GO:0000978">
    <property type="term" value="F:RNA polymerase II cis-regulatory region sequence-specific DNA binding"/>
    <property type="evidence" value="ECO:0007669"/>
    <property type="project" value="TreeGrafter"/>
</dbReference>
<evidence type="ECO:0000256" key="7">
    <source>
        <dbReference type="ARBA" id="ARBA00022833"/>
    </source>
</evidence>